<evidence type="ECO:0000256" key="3">
    <source>
        <dbReference type="ARBA" id="ARBA00022692"/>
    </source>
</evidence>
<evidence type="ECO:0000256" key="5">
    <source>
        <dbReference type="ARBA" id="ARBA00023040"/>
    </source>
</evidence>
<comment type="subcellular location">
    <subcellularLocation>
        <location evidence="1">Cell membrane</location>
        <topology evidence="1">Multi-pass membrane protein</topology>
    </subcellularLocation>
</comment>
<dbReference type="GO" id="GO:0005886">
    <property type="term" value="C:plasma membrane"/>
    <property type="evidence" value="ECO:0007669"/>
    <property type="project" value="UniProtKB-SubCell"/>
</dbReference>
<keyword evidence="4 12" id="KW-1133">Transmembrane helix</keyword>
<evidence type="ECO:0000256" key="9">
    <source>
        <dbReference type="ARBA" id="ARBA00023180"/>
    </source>
</evidence>
<dbReference type="Gene3D" id="1.20.1070.10">
    <property type="entry name" value="Rhodopsin 7-helix transmembrane proteins"/>
    <property type="match status" value="1"/>
</dbReference>
<feature type="domain" description="G-protein coupled receptors family 1 profile" evidence="13">
    <location>
        <begin position="66"/>
        <end position="304"/>
    </location>
</feature>
<sequence>MNKPPSSLQARFSDGKEMALNNSMDEFDYDYEDPRESVNIDEEKAARTALMKYMYVIVYSLVILLGLPLHTFVIYRIGKMPKTAVSILFLGLSVTDLVVILSLPLHIISAWEGFTWQLPGALCTACSYVMFLNMHATALLLASLSVVRSCRAFHRCWTPMVSQIVVAVAAIAAAFLSFSTLLYRRAKSTPRGTVCSDAYPDRAREVAVAVFRFLAAWLCPCCVAFVSSCLVSLTKNVNRIKGTKGYAITRIMMVAYFLCWLPYHLFMLIRLHPTDDLPENILPVALPVSTVLSFLNSCMNPIIYMFKGGIKMSWLQNAFQNEEADREATSEQKEKLTLHDTSR</sequence>
<proteinExistence type="inferred from homology"/>
<keyword evidence="8" id="KW-0675">Receptor</keyword>
<feature type="transmembrane region" description="Helical" evidence="12">
    <location>
        <begin position="128"/>
        <end position="147"/>
    </location>
</feature>
<feature type="transmembrane region" description="Helical" evidence="12">
    <location>
        <begin position="159"/>
        <end position="183"/>
    </location>
</feature>
<accession>A0A9Q1HVB9</accession>
<comment type="similarity">
    <text evidence="11">Belongs to the chemokine-like receptor (CMKLR) family.</text>
</comment>
<evidence type="ECO:0000256" key="7">
    <source>
        <dbReference type="ARBA" id="ARBA00023157"/>
    </source>
</evidence>
<dbReference type="EMBL" id="JAFJMO010000011">
    <property type="protein sequence ID" value="KAJ8263665.1"/>
    <property type="molecule type" value="Genomic_DNA"/>
</dbReference>
<feature type="transmembrane region" description="Helical" evidence="12">
    <location>
        <begin position="245"/>
        <end position="269"/>
    </location>
</feature>
<dbReference type="InterPro" id="IPR017452">
    <property type="entry name" value="GPCR_Rhodpsn_7TM"/>
</dbReference>
<name>A0A9Q1HVB9_CONCO</name>
<gene>
    <name evidence="14" type="ORF">COCON_G00161220</name>
</gene>
<dbReference type="Proteomes" id="UP001152803">
    <property type="component" value="Unassembled WGS sequence"/>
</dbReference>
<feature type="transmembrane region" description="Helical" evidence="12">
    <location>
        <begin position="209"/>
        <end position="233"/>
    </location>
</feature>
<keyword evidence="15" id="KW-1185">Reference proteome</keyword>
<keyword evidence="6 12" id="KW-0472">Membrane</keyword>
<keyword evidence="5" id="KW-0297">G-protein coupled receptor</keyword>
<feature type="transmembrane region" description="Helical" evidence="12">
    <location>
        <begin position="281"/>
        <end position="306"/>
    </location>
</feature>
<dbReference type="GO" id="GO:0006954">
    <property type="term" value="P:inflammatory response"/>
    <property type="evidence" value="ECO:0007669"/>
    <property type="project" value="TreeGrafter"/>
</dbReference>
<dbReference type="PANTHER" id="PTHR24225:SF0">
    <property type="entry name" value="N-FORMYL PEPTIDE RECEPTOR 2"/>
    <property type="match status" value="1"/>
</dbReference>
<evidence type="ECO:0000256" key="12">
    <source>
        <dbReference type="SAM" id="Phobius"/>
    </source>
</evidence>
<keyword evidence="9" id="KW-0325">Glycoprotein</keyword>
<evidence type="ECO:0000256" key="4">
    <source>
        <dbReference type="ARBA" id="ARBA00022989"/>
    </source>
</evidence>
<reference evidence="14" key="1">
    <citation type="journal article" date="2023" name="Science">
        <title>Genome structures resolve the early diversification of teleost fishes.</title>
        <authorList>
            <person name="Parey E."/>
            <person name="Louis A."/>
            <person name="Montfort J."/>
            <person name="Bouchez O."/>
            <person name="Roques C."/>
            <person name="Iampietro C."/>
            <person name="Lluch J."/>
            <person name="Castinel A."/>
            <person name="Donnadieu C."/>
            <person name="Desvignes T."/>
            <person name="Floi Bucao C."/>
            <person name="Jouanno E."/>
            <person name="Wen M."/>
            <person name="Mejri S."/>
            <person name="Dirks R."/>
            <person name="Jansen H."/>
            <person name="Henkel C."/>
            <person name="Chen W.J."/>
            <person name="Zahm M."/>
            <person name="Cabau C."/>
            <person name="Klopp C."/>
            <person name="Thompson A.W."/>
            <person name="Robinson-Rechavi M."/>
            <person name="Braasch I."/>
            <person name="Lecointre G."/>
            <person name="Bobe J."/>
            <person name="Postlethwait J.H."/>
            <person name="Berthelot C."/>
            <person name="Roest Crollius H."/>
            <person name="Guiguen Y."/>
        </authorList>
    </citation>
    <scope>NUCLEOTIDE SEQUENCE</scope>
    <source>
        <strain evidence="14">Concon-B</strain>
    </source>
</reference>
<dbReference type="PRINTS" id="PR00237">
    <property type="entry name" value="GPCRRHODOPSN"/>
</dbReference>
<organism evidence="14 15">
    <name type="scientific">Conger conger</name>
    <name type="common">Conger eel</name>
    <name type="synonym">Muraena conger</name>
    <dbReference type="NCBI Taxonomy" id="82655"/>
    <lineage>
        <taxon>Eukaryota</taxon>
        <taxon>Metazoa</taxon>
        <taxon>Chordata</taxon>
        <taxon>Craniata</taxon>
        <taxon>Vertebrata</taxon>
        <taxon>Euteleostomi</taxon>
        <taxon>Actinopterygii</taxon>
        <taxon>Neopterygii</taxon>
        <taxon>Teleostei</taxon>
        <taxon>Anguilliformes</taxon>
        <taxon>Congridae</taxon>
        <taxon>Conger</taxon>
    </lineage>
</organism>
<dbReference type="GO" id="GO:0004875">
    <property type="term" value="F:complement receptor activity"/>
    <property type="evidence" value="ECO:0007669"/>
    <property type="project" value="TreeGrafter"/>
</dbReference>
<evidence type="ECO:0000256" key="6">
    <source>
        <dbReference type="ARBA" id="ARBA00023136"/>
    </source>
</evidence>
<keyword evidence="7" id="KW-1015">Disulfide bond</keyword>
<keyword evidence="3 12" id="KW-0812">Transmembrane</keyword>
<dbReference type="GO" id="GO:0007200">
    <property type="term" value="P:phospholipase C-activating G protein-coupled receptor signaling pathway"/>
    <property type="evidence" value="ECO:0007669"/>
    <property type="project" value="TreeGrafter"/>
</dbReference>
<evidence type="ECO:0000256" key="8">
    <source>
        <dbReference type="ARBA" id="ARBA00023170"/>
    </source>
</evidence>
<dbReference type="PANTHER" id="PTHR24225">
    <property type="entry name" value="CHEMOTACTIC RECEPTOR"/>
    <property type="match status" value="1"/>
</dbReference>
<dbReference type="AlphaFoldDB" id="A0A9Q1HVB9"/>
<dbReference type="InterPro" id="IPR000276">
    <property type="entry name" value="GPCR_Rhodpsn"/>
</dbReference>
<dbReference type="Pfam" id="PF00001">
    <property type="entry name" value="7tm_1"/>
    <property type="match status" value="1"/>
</dbReference>
<protein>
    <recommendedName>
        <fullName evidence="13">G-protein coupled receptors family 1 profile domain-containing protein</fullName>
    </recommendedName>
</protein>
<feature type="transmembrane region" description="Helical" evidence="12">
    <location>
        <begin position="87"/>
        <end position="108"/>
    </location>
</feature>
<evidence type="ECO:0000256" key="1">
    <source>
        <dbReference type="ARBA" id="ARBA00004651"/>
    </source>
</evidence>
<evidence type="ECO:0000256" key="11">
    <source>
        <dbReference type="ARBA" id="ARBA00025736"/>
    </source>
</evidence>
<evidence type="ECO:0000256" key="10">
    <source>
        <dbReference type="ARBA" id="ARBA00023224"/>
    </source>
</evidence>
<evidence type="ECO:0000313" key="15">
    <source>
        <dbReference type="Proteomes" id="UP001152803"/>
    </source>
</evidence>
<dbReference type="SUPFAM" id="SSF81321">
    <property type="entry name" value="Family A G protein-coupled receptor-like"/>
    <property type="match status" value="1"/>
</dbReference>
<dbReference type="GO" id="GO:0007204">
    <property type="term" value="P:positive regulation of cytosolic calcium ion concentration"/>
    <property type="evidence" value="ECO:0007669"/>
    <property type="project" value="TreeGrafter"/>
</dbReference>
<evidence type="ECO:0000259" key="13">
    <source>
        <dbReference type="PROSITE" id="PS50262"/>
    </source>
</evidence>
<comment type="caution">
    <text evidence="14">The sequence shown here is derived from an EMBL/GenBank/DDBJ whole genome shotgun (WGS) entry which is preliminary data.</text>
</comment>
<evidence type="ECO:0000256" key="2">
    <source>
        <dbReference type="ARBA" id="ARBA00022475"/>
    </source>
</evidence>
<keyword evidence="2" id="KW-1003">Cell membrane</keyword>
<keyword evidence="10" id="KW-0807">Transducer</keyword>
<dbReference type="InterPro" id="IPR000826">
    <property type="entry name" value="Formyl_rcpt-rel"/>
</dbReference>
<dbReference type="PROSITE" id="PS50262">
    <property type="entry name" value="G_PROTEIN_RECEP_F1_2"/>
    <property type="match status" value="1"/>
</dbReference>
<evidence type="ECO:0000313" key="14">
    <source>
        <dbReference type="EMBL" id="KAJ8263665.1"/>
    </source>
</evidence>
<feature type="transmembrane region" description="Helical" evidence="12">
    <location>
        <begin position="53"/>
        <end position="75"/>
    </location>
</feature>
<dbReference type="OrthoDB" id="8888548at2759"/>
<dbReference type="GO" id="GO:0004930">
    <property type="term" value="F:G protein-coupled receptor activity"/>
    <property type="evidence" value="ECO:0007669"/>
    <property type="project" value="UniProtKB-KW"/>
</dbReference>